<organismHost>
    <name type="scientific">Solanum tuberosum</name>
    <name type="common">Potato</name>
    <dbReference type="NCBI Taxonomy" id="4113"/>
</organismHost>
<keyword evidence="1" id="KW-0472">Membrane</keyword>
<dbReference type="EMBL" id="KF575174">
    <property type="protein sequence ID" value="AIL49072.1"/>
    <property type="molecule type" value="Genomic_RNA"/>
</dbReference>
<keyword evidence="1" id="KW-0812">Transmembrane</keyword>
<evidence type="ECO:0000313" key="2">
    <source>
        <dbReference type="EMBL" id="AIL49072.1"/>
    </source>
</evidence>
<name>A0A088DBC7_PVX</name>
<evidence type="ECO:0000313" key="3">
    <source>
        <dbReference type="EMBL" id="AIL49076.1"/>
    </source>
</evidence>
<sequence length="115" mass="12313">MSAQGHRLTAPVNSEKVYIVLGLSFALVSITFLLSRNSLPHVGDNIHSLPHGGAYRDGTKVILYNSPNLGSRVSLHNGKNAAFAAVLLLTLLIYGSKHISQRSHTCACGNNHSSH</sequence>
<dbReference type="EMBL" id="KF575175">
    <property type="protein sequence ID" value="AIL49076.1"/>
    <property type="molecule type" value="Genomic_RNA"/>
</dbReference>
<organismHost>
    <name type="scientific">Brassica campestris</name>
    <name type="common">Field mustard</name>
    <dbReference type="NCBI Taxonomy" id="3711"/>
</organismHost>
<reference evidence="2" key="2">
    <citation type="submission" date="2013-08" db="EMBL/GenBank/DDBJ databases">
        <title>Genome analysis of a severe and a mild isolate of Potato virus X found in Iran and genetic variability in the coat protein gene of 13 Iranian Isolates.</title>
        <authorList>
            <person name="Massumi H."/>
            <person name="Pormohamadi S."/>
            <person name="Pishyar S."/>
            <person name="Maddahian M."/>
            <person name="Heydarnejad J."/>
            <person name="Hosseini Pour A."/>
            <person name="Bysterveldt K."/>
            <person name="Varsani A."/>
        </authorList>
    </citation>
    <scope>NUCLEOTIDE SEQUENCE</scope>
    <source>
        <strain evidence="2">KER.ZA.1</strain>
    </source>
</reference>
<dbReference type="InterPro" id="IPR001896">
    <property type="entry name" value="Plant_vir_prot"/>
</dbReference>
<accession>A0A088DBC7</accession>
<proteinExistence type="predicted"/>
<protein>
    <submittedName>
        <fullName evidence="3">TGB2</fullName>
    </submittedName>
</protein>
<reference evidence="3" key="1">
    <citation type="submission" date="2013-08" db="EMBL/GenBank/DDBJ databases">
        <title>Genome analysis of a severe and a mild isolate of Potato virus X found in Iran and genetic variability in the coat protein gene of 13 Iranian Isolates.</title>
        <authorList>
            <person name="Massumi H."/>
            <person name="Pormohamadi S."/>
            <person name="Pishyar S."/>
            <person name="Maddahian M."/>
            <person name="Heydarnejad J."/>
            <person name="Hosseini Pour A."/>
            <person name="Varsani A."/>
        </authorList>
    </citation>
    <scope>NUCLEOTIDE SEQUENCE</scope>
    <source>
        <strain evidence="3">KER.LA.2</strain>
    </source>
</reference>
<dbReference type="Pfam" id="PF01307">
    <property type="entry name" value="Plant_vir_prot"/>
    <property type="match status" value="1"/>
</dbReference>
<organism evidence="3">
    <name type="scientific">Potato virus X</name>
    <name type="common">PVX</name>
    <dbReference type="NCBI Taxonomy" id="12183"/>
    <lineage>
        <taxon>Viruses</taxon>
        <taxon>Riboviria</taxon>
        <taxon>Orthornavirae</taxon>
        <taxon>Kitrinoviricota</taxon>
        <taxon>Alsuviricetes</taxon>
        <taxon>Tymovirales</taxon>
        <taxon>Alphaflexiviridae</taxon>
        <taxon>Potexvirus</taxon>
        <taxon>Potexvirus ecspotati</taxon>
    </lineage>
</organism>
<keyword evidence="1" id="KW-1133">Transmembrane helix</keyword>
<evidence type="ECO:0000256" key="1">
    <source>
        <dbReference type="SAM" id="Phobius"/>
    </source>
</evidence>
<feature type="transmembrane region" description="Helical" evidence="1">
    <location>
        <begin position="17"/>
        <end position="35"/>
    </location>
</feature>
<feature type="transmembrane region" description="Helical" evidence="1">
    <location>
        <begin position="78"/>
        <end position="95"/>
    </location>
</feature>